<reference evidence="2 3" key="1">
    <citation type="submission" date="2017-07" db="EMBL/GenBank/DDBJ databases">
        <title>Mechanisms for carbon and nitrogen cycling indicate functional differentiation within the Candidate Phyla Radiation.</title>
        <authorList>
            <person name="Danczak R.E."/>
            <person name="Johnston M.D."/>
            <person name="Kenah C."/>
            <person name="Slattery M."/>
            <person name="Wrighton K.C."/>
            <person name="Wilkins M.J."/>
        </authorList>
    </citation>
    <scope>NUCLEOTIDE SEQUENCE [LARGE SCALE GENOMIC DNA]</scope>
    <source>
        <strain evidence="2">Athens1014_28</strain>
    </source>
</reference>
<gene>
    <name evidence="2" type="ORF">Athens101428_741</name>
</gene>
<feature type="compositionally biased region" description="Basic and acidic residues" evidence="1">
    <location>
        <begin position="17"/>
        <end position="28"/>
    </location>
</feature>
<dbReference type="AlphaFoldDB" id="A0A554LJU2"/>
<evidence type="ECO:0000313" key="3">
    <source>
        <dbReference type="Proteomes" id="UP000316495"/>
    </source>
</evidence>
<dbReference type="Proteomes" id="UP000316495">
    <property type="component" value="Unassembled WGS sequence"/>
</dbReference>
<name>A0A554LJU2_9BACT</name>
<proteinExistence type="predicted"/>
<feature type="compositionally biased region" description="Polar residues" evidence="1">
    <location>
        <begin position="1"/>
        <end position="16"/>
    </location>
</feature>
<accession>A0A554LJU2</accession>
<protein>
    <submittedName>
        <fullName evidence="2">Uncharacterized protein</fullName>
    </submittedName>
</protein>
<evidence type="ECO:0000313" key="2">
    <source>
        <dbReference type="EMBL" id="TSC93114.1"/>
    </source>
</evidence>
<feature type="region of interest" description="Disordered" evidence="1">
    <location>
        <begin position="1"/>
        <end position="31"/>
    </location>
</feature>
<organism evidence="2 3">
    <name type="scientific">Candidatus Berkelbacteria bacterium Athens1014_28</name>
    <dbReference type="NCBI Taxonomy" id="2017145"/>
    <lineage>
        <taxon>Bacteria</taxon>
        <taxon>Candidatus Berkelbacteria</taxon>
    </lineage>
</organism>
<dbReference type="EMBL" id="VMGN01000053">
    <property type="protein sequence ID" value="TSC93114.1"/>
    <property type="molecule type" value="Genomic_DNA"/>
</dbReference>
<evidence type="ECO:0000256" key="1">
    <source>
        <dbReference type="SAM" id="MobiDB-lite"/>
    </source>
</evidence>
<sequence length="71" mass="8075">MAFTPHSTTPSSQHQTMLEKTDGKGNEKSRKKSLVPFDWLPITQNFIDMLTDYDYWSVVKTKLAILSACPV</sequence>
<comment type="caution">
    <text evidence="2">The sequence shown here is derived from an EMBL/GenBank/DDBJ whole genome shotgun (WGS) entry which is preliminary data.</text>
</comment>